<dbReference type="Gene3D" id="3.90.1670.10">
    <property type="entry name" value="FdhE-like domain"/>
    <property type="match status" value="1"/>
</dbReference>
<evidence type="ECO:0000256" key="3">
    <source>
        <dbReference type="ARBA" id="ARBA00061033"/>
    </source>
</evidence>
<protein>
    <recommendedName>
        <fullName evidence="4">Protein FdhE homolog</fullName>
    </recommendedName>
</protein>
<dbReference type="PANTHER" id="PTHR37689:SF1">
    <property type="entry name" value="PROTEIN FDHE"/>
    <property type="match status" value="1"/>
</dbReference>
<evidence type="ECO:0000256" key="1">
    <source>
        <dbReference type="ARBA" id="ARBA00004496"/>
    </source>
</evidence>
<evidence type="ECO:0000313" key="8">
    <source>
        <dbReference type="EMBL" id="NER66059.1"/>
    </source>
</evidence>
<keyword evidence="2 4" id="KW-0963">Cytoplasm</keyword>
<evidence type="ECO:0000259" key="5">
    <source>
        <dbReference type="Pfam" id="PF04216"/>
    </source>
</evidence>
<dbReference type="Pfam" id="PF04216">
    <property type="entry name" value="FdhE_N"/>
    <property type="match status" value="1"/>
</dbReference>
<accession>A0A6B3NVA8</accession>
<comment type="function">
    <text evidence="4">Necessary for formate dehydrogenase activity.</text>
</comment>
<feature type="domain" description="FdhE central" evidence="6">
    <location>
        <begin position="179"/>
        <end position="216"/>
    </location>
</feature>
<dbReference type="GO" id="GO:0051604">
    <property type="term" value="P:protein maturation"/>
    <property type="evidence" value="ECO:0007669"/>
    <property type="project" value="TreeGrafter"/>
</dbReference>
<evidence type="ECO:0000313" key="9">
    <source>
        <dbReference type="Proteomes" id="UP000482634"/>
    </source>
</evidence>
<evidence type="ECO:0000259" key="6">
    <source>
        <dbReference type="Pfam" id="PF24859"/>
    </source>
</evidence>
<dbReference type="InterPro" id="IPR056774">
    <property type="entry name" value="FdhE_N"/>
</dbReference>
<dbReference type="HAMAP" id="MF_00611">
    <property type="entry name" value="FdeH"/>
    <property type="match status" value="1"/>
</dbReference>
<dbReference type="SUPFAM" id="SSF144020">
    <property type="entry name" value="FdhE-like"/>
    <property type="match status" value="1"/>
</dbReference>
<dbReference type="GO" id="GO:0005829">
    <property type="term" value="C:cytosol"/>
    <property type="evidence" value="ECO:0007669"/>
    <property type="project" value="TreeGrafter"/>
</dbReference>
<gene>
    <name evidence="4 8" type="primary">fdhE</name>
    <name evidence="8" type="ORF">G3436_22100</name>
</gene>
<dbReference type="InterPro" id="IPR024064">
    <property type="entry name" value="FdhE-like_sf"/>
</dbReference>
<dbReference type="InterPro" id="IPR056797">
    <property type="entry name" value="FdhE_central"/>
</dbReference>
<dbReference type="Pfam" id="PF24859">
    <property type="entry name" value="FdhE_central"/>
    <property type="match status" value="1"/>
</dbReference>
<organism evidence="8 9">
    <name type="scientific">Pseudomonas brassicae</name>
    <dbReference type="NCBI Taxonomy" id="2708063"/>
    <lineage>
        <taxon>Bacteria</taxon>
        <taxon>Pseudomonadati</taxon>
        <taxon>Pseudomonadota</taxon>
        <taxon>Gammaproteobacteria</taxon>
        <taxon>Pseudomonadales</taxon>
        <taxon>Pseudomonadaceae</taxon>
        <taxon>Pseudomonas</taxon>
    </lineage>
</organism>
<dbReference type="InterPro" id="IPR006452">
    <property type="entry name" value="Formate_DH_accessory"/>
</dbReference>
<sequence length="296" mass="32249">MNSIHMTPIEERSAAIGEIPAVLLPTLGQRYSQRATRLRQLAQGHPMTDYLLFVAQVADAQQRLLDHTPLPLALVDALAGRVGATKAPLAWASLPRAAYWQDVLHALGEQLDHPTLQGLCALDEAALERAADALLAGQFSEVDSGQALFLWAALSLYFTQLAAHLPAIGSAGVGEQRQHCPVCTAAPVASVILTGAQAGLRYLQCGLCESRWHMVRLKCSNCEETGKLDYWSLHTHETAIKAESCDECHSYLKVFYPEHDRELELVADDLASIALDAEVERQGFDRSGVSPFLFPG</sequence>
<comment type="caution">
    <text evidence="8">The sequence shown here is derived from an EMBL/GenBank/DDBJ whole genome shotgun (WGS) entry which is preliminary data.</text>
</comment>
<dbReference type="Pfam" id="PF24860">
    <property type="entry name" value="FdhE_C"/>
    <property type="match status" value="1"/>
</dbReference>
<reference evidence="8 9" key="1">
    <citation type="submission" date="2020-02" db="EMBL/GenBank/DDBJ databases">
        <title>Broccoli isolated Pseudomonas sp.</title>
        <authorList>
            <person name="Fujikawa T."/>
            <person name="Sawada H."/>
        </authorList>
    </citation>
    <scope>NUCLEOTIDE SEQUENCE [LARGE SCALE GENOMIC DNA]</scope>
    <source>
        <strain evidence="8 9">MAFF212427</strain>
    </source>
</reference>
<feature type="domain" description="FdhE C-terminal" evidence="7">
    <location>
        <begin position="217"/>
        <end position="293"/>
    </location>
</feature>
<dbReference type="CDD" id="cd16341">
    <property type="entry name" value="FdhE"/>
    <property type="match status" value="1"/>
</dbReference>
<dbReference type="PANTHER" id="PTHR37689">
    <property type="entry name" value="PROTEIN FDHE"/>
    <property type="match status" value="1"/>
</dbReference>
<dbReference type="InterPro" id="IPR056796">
    <property type="entry name" value="FdhE_C"/>
</dbReference>
<comment type="similarity">
    <text evidence="3 4">Belongs to the FdhE family.</text>
</comment>
<dbReference type="PIRSF" id="PIRSF018296">
    <property type="entry name" value="Format_dh_formtn"/>
    <property type="match status" value="1"/>
</dbReference>
<evidence type="ECO:0000259" key="7">
    <source>
        <dbReference type="Pfam" id="PF24860"/>
    </source>
</evidence>
<evidence type="ECO:0000256" key="4">
    <source>
        <dbReference type="HAMAP-Rule" id="MF_00611"/>
    </source>
</evidence>
<dbReference type="FunFam" id="3.90.1670.10:FF:000001">
    <property type="entry name" value="Protein FdhE"/>
    <property type="match status" value="1"/>
</dbReference>
<comment type="subcellular location">
    <subcellularLocation>
        <location evidence="1 4">Cytoplasm</location>
    </subcellularLocation>
</comment>
<name>A0A6B3NVA8_9PSED</name>
<evidence type="ECO:0000256" key="2">
    <source>
        <dbReference type="ARBA" id="ARBA00022490"/>
    </source>
</evidence>
<dbReference type="AlphaFoldDB" id="A0A6B3NVA8"/>
<keyword evidence="9" id="KW-1185">Reference proteome</keyword>
<dbReference type="NCBIfam" id="TIGR01562">
    <property type="entry name" value="FdhE"/>
    <property type="match status" value="1"/>
</dbReference>
<feature type="domain" description="FdhE N-terminal" evidence="5">
    <location>
        <begin position="19"/>
        <end position="168"/>
    </location>
</feature>
<dbReference type="EMBL" id="JAAHBU010000380">
    <property type="protein sequence ID" value="NER66059.1"/>
    <property type="molecule type" value="Genomic_DNA"/>
</dbReference>
<proteinExistence type="inferred from homology"/>
<dbReference type="Proteomes" id="UP000482634">
    <property type="component" value="Unassembled WGS sequence"/>
</dbReference>
<dbReference type="RefSeq" id="WP_163949474.1">
    <property type="nucleotide sequence ID" value="NZ_JAAHBU010000380.1"/>
</dbReference>
<dbReference type="GO" id="GO:0008199">
    <property type="term" value="F:ferric iron binding"/>
    <property type="evidence" value="ECO:0007669"/>
    <property type="project" value="TreeGrafter"/>
</dbReference>